<sequence>MDSRIILQTLDKIADKIDKHADELTELDRLIGDGDHGINLKRGFDQIKLTLPTLENKTSKEIFNNCAMICMTKVGGSSGPLLATAFMKMAASDNFADALMNAANGIKERGRANVGEKTMLDILMPYAQTYNEQIKVTDHKNACMQALKVAKEHLEHSKEIKATKGRASYLGERSIGVTDPGSQSMFYILEVISESAHD</sequence>
<feature type="domain" description="DhaL" evidence="3">
    <location>
        <begin position="4"/>
        <end position="194"/>
    </location>
</feature>
<dbReference type="Pfam" id="PF02734">
    <property type="entry name" value="Dak2"/>
    <property type="match status" value="1"/>
</dbReference>
<organism evidence="4 5">
    <name type="scientific">Mycoplasmopsis ciconiae</name>
    <dbReference type="NCBI Taxonomy" id="561067"/>
    <lineage>
        <taxon>Bacteria</taxon>
        <taxon>Bacillati</taxon>
        <taxon>Mycoplasmatota</taxon>
        <taxon>Mycoplasmoidales</taxon>
        <taxon>Metamycoplasmataceae</taxon>
        <taxon>Mycoplasmopsis</taxon>
    </lineage>
</organism>
<proteinExistence type="predicted"/>
<dbReference type="PROSITE" id="PS51480">
    <property type="entry name" value="DHAL"/>
    <property type="match status" value="1"/>
</dbReference>
<keyword evidence="2 4" id="KW-0418">Kinase</keyword>
<keyword evidence="1" id="KW-0808">Transferase</keyword>
<dbReference type="SUPFAM" id="SSF101473">
    <property type="entry name" value="DhaL-like"/>
    <property type="match status" value="1"/>
</dbReference>
<dbReference type="SMART" id="SM01120">
    <property type="entry name" value="Dak2"/>
    <property type="match status" value="1"/>
</dbReference>
<dbReference type="InterPro" id="IPR012737">
    <property type="entry name" value="DhaK_L_YcgS"/>
</dbReference>
<evidence type="ECO:0000259" key="3">
    <source>
        <dbReference type="PROSITE" id="PS51480"/>
    </source>
</evidence>
<dbReference type="InterPro" id="IPR050861">
    <property type="entry name" value="Dihydroxyacetone_Kinase"/>
</dbReference>
<dbReference type="EMBL" id="JAZDWZ010000002">
    <property type="protein sequence ID" value="MEE3928138.1"/>
    <property type="molecule type" value="Genomic_DNA"/>
</dbReference>
<evidence type="ECO:0000313" key="5">
    <source>
        <dbReference type="Proteomes" id="UP001344817"/>
    </source>
</evidence>
<keyword evidence="5" id="KW-1185">Reference proteome</keyword>
<dbReference type="GO" id="GO:0016301">
    <property type="term" value="F:kinase activity"/>
    <property type="evidence" value="ECO:0007669"/>
    <property type="project" value="UniProtKB-KW"/>
</dbReference>
<evidence type="ECO:0000313" key="4">
    <source>
        <dbReference type="EMBL" id="MEE3928138.1"/>
    </source>
</evidence>
<reference evidence="4" key="1">
    <citation type="submission" date="2024-01" db="EMBL/GenBank/DDBJ databases">
        <title>Genome sequence of Mycoplasma ciconiae type strain DSM 25251.</title>
        <authorList>
            <person name="Spergser J."/>
        </authorList>
    </citation>
    <scope>NUCLEOTIDE SEQUENCE [LARGE SCALE GENOMIC DNA]</scope>
    <source>
        <strain evidence="4">DSM 25251</strain>
    </source>
</reference>
<dbReference type="NCBIfam" id="TIGR02365">
    <property type="entry name" value="dha_L_ycgS"/>
    <property type="match status" value="1"/>
</dbReference>
<dbReference type="Gene3D" id="1.25.40.340">
    <property type="match status" value="1"/>
</dbReference>
<dbReference type="RefSeq" id="WP_330500550.1">
    <property type="nucleotide sequence ID" value="NZ_JAZDWZ010000002.1"/>
</dbReference>
<comment type="caution">
    <text evidence="4">The sequence shown here is derived from an EMBL/GenBank/DDBJ whole genome shotgun (WGS) entry which is preliminary data.</text>
</comment>
<name>A0ABU7MLS8_9BACT</name>
<protein>
    <submittedName>
        <fullName evidence="4">Dihydroxyacetone kinase subunit DhaL</fullName>
    </submittedName>
</protein>
<dbReference type="PANTHER" id="PTHR28629">
    <property type="entry name" value="TRIOKINASE/FMN CYCLASE"/>
    <property type="match status" value="1"/>
</dbReference>
<dbReference type="PANTHER" id="PTHR28629:SF4">
    <property type="entry name" value="TRIOKINASE_FMN CYCLASE"/>
    <property type="match status" value="1"/>
</dbReference>
<dbReference type="Proteomes" id="UP001344817">
    <property type="component" value="Unassembled WGS sequence"/>
</dbReference>
<accession>A0ABU7MLS8</accession>
<evidence type="ECO:0000256" key="2">
    <source>
        <dbReference type="ARBA" id="ARBA00022777"/>
    </source>
</evidence>
<dbReference type="InterPro" id="IPR004007">
    <property type="entry name" value="DhaL_dom"/>
</dbReference>
<evidence type="ECO:0000256" key="1">
    <source>
        <dbReference type="ARBA" id="ARBA00022679"/>
    </source>
</evidence>
<gene>
    <name evidence="4" type="primary">dhaL</name>
    <name evidence="4" type="ORF">V2E24_00920</name>
</gene>
<dbReference type="InterPro" id="IPR036117">
    <property type="entry name" value="DhaL_dom_sf"/>
</dbReference>